<name>A0ABS6MWK3_9GAMM</name>
<keyword evidence="2" id="KW-1185">Reference proteome</keyword>
<evidence type="ECO:0000313" key="2">
    <source>
        <dbReference type="Proteomes" id="UP000813068"/>
    </source>
</evidence>
<evidence type="ECO:0000313" key="1">
    <source>
        <dbReference type="EMBL" id="MBV2133193.1"/>
    </source>
</evidence>
<organism evidence="1 2">
    <name type="scientific">Geopseudomonas aromaticivorans</name>
    <dbReference type="NCBI Taxonomy" id="2849492"/>
    <lineage>
        <taxon>Bacteria</taxon>
        <taxon>Pseudomonadati</taxon>
        <taxon>Pseudomonadota</taxon>
        <taxon>Gammaproteobacteria</taxon>
        <taxon>Pseudomonadales</taxon>
        <taxon>Pseudomonadaceae</taxon>
        <taxon>Geopseudomonas</taxon>
    </lineage>
</organism>
<sequence length="142" mass="15851">MCGGVEVAGRYTESGKPVRVYFPNPKAALPMLQADGSVEWLPWGRRQEQEGKLPATGWARVDSISAGKWARFHPREVWIVAERFMEKDPAGVSHWFDLEEGQAIEGLLVAAGEERRVYVVTSLPPPGCESIHGRWPLVRLAE</sequence>
<gene>
    <name evidence="1" type="ORF">KRX52_10310</name>
</gene>
<dbReference type="Proteomes" id="UP000813068">
    <property type="component" value="Unassembled WGS sequence"/>
</dbReference>
<accession>A0ABS6MWK3</accession>
<reference evidence="1 2" key="1">
    <citation type="submission" date="2021-06" db="EMBL/GenBank/DDBJ databases">
        <title>Differences between aerobic and microaerobic xylene degrading microbial communities.</title>
        <authorList>
            <person name="Banerjee S."/>
            <person name="Tancsics A."/>
        </authorList>
    </citation>
    <scope>NUCLEOTIDE SEQUENCE [LARGE SCALE GENOMIC DNA]</scope>
    <source>
        <strain evidence="1 2">MAP12</strain>
    </source>
</reference>
<dbReference type="RefSeq" id="WP_217681654.1">
    <property type="nucleotide sequence ID" value="NZ_JAHRGL010000021.1"/>
</dbReference>
<dbReference type="EMBL" id="JAHRGL010000021">
    <property type="protein sequence ID" value="MBV2133193.1"/>
    <property type="molecule type" value="Genomic_DNA"/>
</dbReference>
<comment type="caution">
    <text evidence="1">The sequence shown here is derived from an EMBL/GenBank/DDBJ whole genome shotgun (WGS) entry which is preliminary data.</text>
</comment>
<protein>
    <submittedName>
        <fullName evidence="1">Uncharacterized protein</fullName>
    </submittedName>
</protein>
<proteinExistence type="predicted"/>